<accession>F3C379</accession>
<evidence type="ECO:0000313" key="1">
    <source>
        <dbReference type="EMBL" id="EGH10887.1"/>
    </source>
</evidence>
<dbReference type="Proteomes" id="UP000005466">
    <property type="component" value="Unassembled WGS sequence"/>
</dbReference>
<name>F3C379_PSESG</name>
<gene>
    <name evidence="1" type="ORF">Pgy4_10073</name>
</gene>
<evidence type="ECO:0000313" key="2">
    <source>
        <dbReference type="Proteomes" id="UP000005466"/>
    </source>
</evidence>
<reference evidence="1 2" key="1">
    <citation type="journal article" date="2011" name="PLoS Pathog.">
        <title>Dynamic evolution of pathogenicity revealed by sequencing and comparative genomics of 19 Pseudomonas syringae isolates.</title>
        <authorList>
            <person name="Baltrus D.A."/>
            <person name="Nishimura M.T."/>
            <person name="Romanchuk A."/>
            <person name="Chang J.H."/>
            <person name="Mukhtar M.S."/>
            <person name="Cherkis K."/>
            <person name="Roach J."/>
            <person name="Grant S.R."/>
            <person name="Jones C.D."/>
            <person name="Dangl J.L."/>
        </authorList>
    </citation>
    <scope>NUCLEOTIDE SEQUENCE [LARGE SCALE GENOMIC DNA]</scope>
    <source>
        <strain evidence="2">race 4</strain>
    </source>
</reference>
<organism evidence="1 2">
    <name type="scientific">Pseudomonas savastanoi pv. glycinea str. race 4</name>
    <dbReference type="NCBI Taxonomy" id="875330"/>
    <lineage>
        <taxon>Bacteria</taxon>
        <taxon>Pseudomonadati</taxon>
        <taxon>Pseudomonadota</taxon>
        <taxon>Gammaproteobacteria</taxon>
        <taxon>Pseudomonadales</taxon>
        <taxon>Pseudomonadaceae</taxon>
        <taxon>Pseudomonas</taxon>
    </lineage>
</organism>
<comment type="caution">
    <text evidence="1">The sequence shown here is derived from an EMBL/GenBank/DDBJ whole genome shotgun (WGS) entry which is preliminary data.</text>
</comment>
<dbReference type="HOGENOM" id="CLU_3337281_0_0_6"/>
<protein>
    <submittedName>
        <fullName evidence="1">Uncharacterized protein</fullName>
    </submittedName>
</protein>
<dbReference type="BioCyc" id="PSYR875330:G11XH-2000-MONOMER"/>
<proteinExistence type="predicted"/>
<dbReference type="EMBL" id="ADWY01000429">
    <property type="protein sequence ID" value="EGH10887.1"/>
    <property type="molecule type" value="Genomic_DNA"/>
</dbReference>
<feature type="non-terminal residue" evidence="1">
    <location>
        <position position="1"/>
    </location>
</feature>
<sequence length="38" mass="3915">TWSRASSRAIAVPLHAAAPGSSTCINTENWRAPHAVAG</sequence>
<dbReference type="AlphaFoldDB" id="F3C379"/>